<dbReference type="EMBL" id="PDUG01000002">
    <property type="protein sequence ID" value="PIC48546.1"/>
    <property type="molecule type" value="Genomic_DNA"/>
</dbReference>
<comment type="caution">
    <text evidence="2">The sequence shown here is derived from an EMBL/GenBank/DDBJ whole genome shotgun (WGS) entry which is preliminary data.</text>
</comment>
<evidence type="ECO:0000259" key="1">
    <source>
        <dbReference type="Pfam" id="PF00917"/>
    </source>
</evidence>
<dbReference type="InterPro" id="IPR008974">
    <property type="entry name" value="TRAF-like"/>
</dbReference>
<dbReference type="PANTHER" id="PTHR22743:SF165">
    <property type="entry name" value="BTB AND MATH DOMAIN CONTAINING-RELATED"/>
    <property type="match status" value="1"/>
</dbReference>
<sequence>MVVYEFNFRKIEVRKNYQHLGLYLFANLAEHQAIYINYTAKIFPKDKKVSSHLMSRSNAFENKNGDWDNFGWHKFFDWKTMEDHYLDCGKLEMEVHVIINEMFGFPREELRNFWM</sequence>
<dbReference type="Proteomes" id="UP000230233">
    <property type="component" value="Chromosome II"/>
</dbReference>
<proteinExistence type="predicted"/>
<dbReference type="Pfam" id="PF00917">
    <property type="entry name" value="MATH"/>
    <property type="match status" value="1"/>
</dbReference>
<name>A0A2G5VAG7_9PELO</name>
<dbReference type="Gene3D" id="2.60.210.10">
    <property type="entry name" value="Apoptosis, Tumor Necrosis Factor Receptor Associated Protein 2, Chain A"/>
    <property type="match status" value="1"/>
</dbReference>
<protein>
    <recommendedName>
        <fullName evidence="1">MATH domain-containing protein</fullName>
    </recommendedName>
</protein>
<evidence type="ECO:0000313" key="2">
    <source>
        <dbReference type="EMBL" id="PIC48546.1"/>
    </source>
</evidence>
<accession>A0A2G5VAG7</accession>
<reference evidence="3" key="1">
    <citation type="submission" date="2017-10" db="EMBL/GenBank/DDBJ databases">
        <title>Rapid genome shrinkage in a self-fertile nematode reveals novel sperm competition proteins.</title>
        <authorList>
            <person name="Yin D."/>
            <person name="Schwarz E.M."/>
            <person name="Thomas C.G."/>
            <person name="Felde R.L."/>
            <person name="Korf I.F."/>
            <person name="Cutter A.D."/>
            <person name="Schartner C.M."/>
            <person name="Ralston E.J."/>
            <person name="Meyer B.J."/>
            <person name="Haag E.S."/>
        </authorList>
    </citation>
    <scope>NUCLEOTIDE SEQUENCE [LARGE SCALE GENOMIC DNA]</scope>
    <source>
        <strain evidence="3">JU1422</strain>
    </source>
</reference>
<feature type="domain" description="MATH" evidence="1">
    <location>
        <begin position="10"/>
        <end position="99"/>
    </location>
</feature>
<dbReference type="AlphaFoldDB" id="A0A2G5VAG7"/>
<dbReference type="InterPro" id="IPR052664">
    <property type="entry name" value="BTB-MATH_domain_protein"/>
</dbReference>
<dbReference type="PANTHER" id="PTHR22743">
    <property type="entry name" value="MEPRIN/TRAF-LIKE MATH FAMILY-C.ELEGANS"/>
    <property type="match status" value="1"/>
</dbReference>
<evidence type="ECO:0000313" key="3">
    <source>
        <dbReference type="Proteomes" id="UP000230233"/>
    </source>
</evidence>
<dbReference type="CDD" id="cd00121">
    <property type="entry name" value="MATH"/>
    <property type="match status" value="1"/>
</dbReference>
<organism evidence="2 3">
    <name type="scientific">Caenorhabditis nigoni</name>
    <dbReference type="NCBI Taxonomy" id="1611254"/>
    <lineage>
        <taxon>Eukaryota</taxon>
        <taxon>Metazoa</taxon>
        <taxon>Ecdysozoa</taxon>
        <taxon>Nematoda</taxon>
        <taxon>Chromadorea</taxon>
        <taxon>Rhabditida</taxon>
        <taxon>Rhabditina</taxon>
        <taxon>Rhabditomorpha</taxon>
        <taxon>Rhabditoidea</taxon>
        <taxon>Rhabditidae</taxon>
        <taxon>Peloderinae</taxon>
        <taxon>Caenorhabditis</taxon>
    </lineage>
</organism>
<dbReference type="InterPro" id="IPR002083">
    <property type="entry name" value="MATH/TRAF_dom"/>
</dbReference>
<dbReference type="SUPFAM" id="SSF49599">
    <property type="entry name" value="TRAF domain-like"/>
    <property type="match status" value="1"/>
</dbReference>
<keyword evidence="3" id="KW-1185">Reference proteome</keyword>
<gene>
    <name evidence="2" type="primary">Cnig_chr_II.g7476</name>
    <name evidence="2" type="ORF">B9Z55_007476</name>
</gene>